<dbReference type="AlphaFoldDB" id="D0LUZ9"/>
<sequence>MSLPLDSLATIFIFLIGLPAIFLQTLAAEVRHTVLKERRQLALFTLGPIGLAFLTVAVGVYLTHPRGLLAGYINANRAEIIWLFGTTALLSVCGGTAVLLIERWRRDAVIERWRRAAATGIDINGRPLEAQLGVLVELGVQSHGGEDKNLVIAALDRLVADTQARAAYDGAQLEELVKGLEDILVSGPHTPSPANFKTGAELLERMVWESRDRPESDDLKRAIQLAGILGRAALRYEQPHDQIKFLEILAFAGEGDDLGYATWVSQAVLEIGSEAIGKNRILVAMTALDKLESLVFAHSPVRGELAHDFVGLVAHFHDQGGTCRDYGDQYLDASVFADPLPEVVAQAREACIQGARFRTGNYLTALLAELSHEPAD</sequence>
<dbReference type="RefSeq" id="WP_012828440.1">
    <property type="nucleotide sequence ID" value="NC_013440.1"/>
</dbReference>
<evidence type="ECO:0000313" key="3">
    <source>
        <dbReference type="Proteomes" id="UP000001880"/>
    </source>
</evidence>
<organism evidence="2 3">
    <name type="scientific">Haliangium ochraceum (strain DSM 14365 / JCM 11303 / SMP-2)</name>
    <dbReference type="NCBI Taxonomy" id="502025"/>
    <lineage>
        <taxon>Bacteria</taxon>
        <taxon>Pseudomonadati</taxon>
        <taxon>Myxococcota</taxon>
        <taxon>Polyangia</taxon>
        <taxon>Haliangiales</taxon>
        <taxon>Kofleriaceae</taxon>
        <taxon>Haliangium</taxon>
    </lineage>
</organism>
<feature type="transmembrane region" description="Helical" evidence="1">
    <location>
        <begin position="6"/>
        <end position="28"/>
    </location>
</feature>
<dbReference type="HOGENOM" id="CLU_735229_0_0_7"/>
<dbReference type="EMBL" id="CP001804">
    <property type="protein sequence ID" value="ACY15840.1"/>
    <property type="molecule type" value="Genomic_DNA"/>
</dbReference>
<dbReference type="STRING" id="502025.Hoch_3338"/>
<keyword evidence="3" id="KW-1185">Reference proteome</keyword>
<evidence type="ECO:0000256" key="1">
    <source>
        <dbReference type="SAM" id="Phobius"/>
    </source>
</evidence>
<feature type="transmembrane region" description="Helical" evidence="1">
    <location>
        <begin position="80"/>
        <end position="101"/>
    </location>
</feature>
<dbReference type="KEGG" id="hoh:Hoch_3338"/>
<gene>
    <name evidence="2" type="ordered locus">Hoch_3338</name>
</gene>
<accession>D0LUZ9</accession>
<keyword evidence="1" id="KW-1133">Transmembrane helix</keyword>
<dbReference type="Proteomes" id="UP000001880">
    <property type="component" value="Chromosome"/>
</dbReference>
<feature type="transmembrane region" description="Helical" evidence="1">
    <location>
        <begin position="40"/>
        <end position="60"/>
    </location>
</feature>
<protein>
    <submittedName>
        <fullName evidence="2">Uncharacterized protein</fullName>
    </submittedName>
</protein>
<proteinExistence type="predicted"/>
<keyword evidence="1" id="KW-0812">Transmembrane</keyword>
<evidence type="ECO:0000313" key="2">
    <source>
        <dbReference type="EMBL" id="ACY15840.1"/>
    </source>
</evidence>
<name>D0LUZ9_HALO1</name>
<reference evidence="2 3" key="1">
    <citation type="journal article" date="2010" name="Stand. Genomic Sci.">
        <title>Complete genome sequence of Haliangium ochraceum type strain (SMP-2).</title>
        <authorList>
            <consortium name="US DOE Joint Genome Institute (JGI-PGF)"/>
            <person name="Ivanova N."/>
            <person name="Daum C."/>
            <person name="Lang E."/>
            <person name="Abt B."/>
            <person name="Kopitz M."/>
            <person name="Saunders E."/>
            <person name="Lapidus A."/>
            <person name="Lucas S."/>
            <person name="Glavina Del Rio T."/>
            <person name="Nolan M."/>
            <person name="Tice H."/>
            <person name="Copeland A."/>
            <person name="Cheng J.F."/>
            <person name="Chen F."/>
            <person name="Bruce D."/>
            <person name="Goodwin L."/>
            <person name="Pitluck S."/>
            <person name="Mavromatis K."/>
            <person name="Pati A."/>
            <person name="Mikhailova N."/>
            <person name="Chen A."/>
            <person name="Palaniappan K."/>
            <person name="Land M."/>
            <person name="Hauser L."/>
            <person name="Chang Y.J."/>
            <person name="Jeffries C.D."/>
            <person name="Detter J.C."/>
            <person name="Brettin T."/>
            <person name="Rohde M."/>
            <person name="Goker M."/>
            <person name="Bristow J."/>
            <person name="Markowitz V."/>
            <person name="Eisen J.A."/>
            <person name="Hugenholtz P."/>
            <person name="Kyrpides N.C."/>
            <person name="Klenk H.P."/>
        </authorList>
    </citation>
    <scope>NUCLEOTIDE SEQUENCE [LARGE SCALE GENOMIC DNA]</scope>
    <source>
        <strain evidence="3">DSM 14365 / CIP 107738 / JCM 11303 / AJ 13395 / SMP-2</strain>
    </source>
</reference>
<keyword evidence="1" id="KW-0472">Membrane</keyword>